<feature type="compositionally biased region" description="Polar residues" evidence="1">
    <location>
        <begin position="121"/>
        <end position="133"/>
    </location>
</feature>
<feature type="region of interest" description="Disordered" evidence="1">
    <location>
        <begin position="107"/>
        <end position="139"/>
    </location>
</feature>
<evidence type="ECO:0000313" key="2">
    <source>
        <dbReference type="Proteomes" id="UP000046393"/>
    </source>
</evidence>
<organism evidence="2 3">
    <name type="scientific">Syphacia muris</name>
    <dbReference type="NCBI Taxonomy" id="451379"/>
    <lineage>
        <taxon>Eukaryota</taxon>
        <taxon>Metazoa</taxon>
        <taxon>Ecdysozoa</taxon>
        <taxon>Nematoda</taxon>
        <taxon>Chromadorea</taxon>
        <taxon>Rhabditida</taxon>
        <taxon>Spirurina</taxon>
        <taxon>Oxyuridomorpha</taxon>
        <taxon>Oxyuroidea</taxon>
        <taxon>Oxyuridae</taxon>
        <taxon>Syphacia</taxon>
    </lineage>
</organism>
<dbReference type="AlphaFoldDB" id="A0A0N5B1C7"/>
<dbReference type="WBParaSite" id="SMUV_0001109001-mRNA-1">
    <property type="protein sequence ID" value="SMUV_0001109001-mRNA-1"/>
    <property type="gene ID" value="SMUV_0001109001"/>
</dbReference>
<sequence length="156" mass="17608">MAETPGIGCDSKDHQMSLLDQESNLEMMRRQHTLIRAVVSDLTTWDDEWSRLIRSLKGEAQKLEQRLYDGMAIESEGMLQIVDKAREVLAVLEAKINSLETSIKEAKESLTKGGRDELKDTSGQSSRNPTMRQGSLPEIKLVTFGGNPEEWPVFWS</sequence>
<reference evidence="3" key="1">
    <citation type="submission" date="2017-02" db="UniProtKB">
        <authorList>
            <consortium name="WormBaseParasite"/>
        </authorList>
    </citation>
    <scope>IDENTIFICATION</scope>
</reference>
<protein>
    <submittedName>
        <fullName evidence="3">Uncharacterized protein</fullName>
    </submittedName>
</protein>
<dbReference type="Proteomes" id="UP000046393">
    <property type="component" value="Unplaced"/>
</dbReference>
<feature type="compositionally biased region" description="Basic and acidic residues" evidence="1">
    <location>
        <begin position="107"/>
        <end position="120"/>
    </location>
</feature>
<name>A0A0N5B1C7_9BILA</name>
<evidence type="ECO:0000256" key="1">
    <source>
        <dbReference type="SAM" id="MobiDB-lite"/>
    </source>
</evidence>
<keyword evidence="2" id="KW-1185">Reference proteome</keyword>
<proteinExistence type="predicted"/>
<evidence type="ECO:0000313" key="3">
    <source>
        <dbReference type="WBParaSite" id="SMUV_0001109001-mRNA-1"/>
    </source>
</evidence>
<accession>A0A0N5B1C7</accession>